<dbReference type="Gene3D" id="3.30.70.1230">
    <property type="entry name" value="Nucleotide cyclase"/>
    <property type="match status" value="1"/>
</dbReference>
<dbReference type="PANTHER" id="PTHR47691:SF3">
    <property type="entry name" value="HTH-TYPE TRANSCRIPTIONAL REGULATOR RV0890C-RELATED"/>
    <property type="match status" value="1"/>
</dbReference>
<dbReference type="Pfam" id="PF13401">
    <property type="entry name" value="AAA_22"/>
    <property type="match status" value="1"/>
</dbReference>
<sequence>MAEKPFKAYSGNEPFIFVSYAHSDDELVYAEIEQLRQLGYNVWYDEGLEAGKDWTAQLAQRLSDCSLVIYYVTPNAALSRHCGNEIHYALDLEKPMLVVHLAPATLSPGQRLQLGSMQAIIKHELTPQSYQDKLGAALSDLMTDTRVQSSKLPDLPMGMVTLLRLDVVGAHELAMRLGDEFDEALSQLRALVRGLSQQRNGFEVEVRGDICMFAFVDAVQAVKAAIDIQKGCAAMARPQGNTIQVRMGLHTGQPTLVRDQYFGVDVQRATQIASIGSGGQVILSADVLTHVADSALPPGVAYRKLGSHRLKNMPYPEVLHDLEIQGLDCHFPPIASLTNRPSNLPRALSSFVGRVGELSDICDMLSGDSVRVLTLTGPGGTGKSRLSLEAAGQLEAHFHDGVYLVKLSAVTDHTLVIPTIAETLGVKEMPGQSILDSLIHRLQHSRVLLVMDNFEQIIEGASSLPALLDGVPELKILVSSREPLLIRGEQEYQLEPLEIPDREPSKRHQALAEFESIKLFLDRVREYRRDFELTDDNAEAIAAICIKLDGLPLALELAAARLTVLSPQALLKSLSQSLDILKARSRDLPERQRTLGSTVAWSYDLLDAEEQALFRLLSVFRGGFSLSSAEIVIEESGSMMDLLDGIESLTKKSLLKHDPEQLEPRFWMLETIREYGRGQLAASGEDALVRERHAGHFLEMAESLAPGITSRGQRVCVTRMLADGDNVRAAMDWFLEQGDAGQLTRAFQSQWWFWIQRGKFTEGREWTQRALEVFSTAPPSRDKALIYETIAWLEALAGDYAAAVPNLETSHQMYTTYGDESDLGRVCLSLGLTRAVLQIPGGRELCDLAMETFKNSDDRYYYALSLISNGIINLAEEDVAGAAESWQQALAIFREYGNSFWPAQILINLAHFSLQEGDWKAASKLILEAQGLASNFDYPMISNLALLAMAGVLVIREQYAEAARMLGALSHSLDHLGVTLEPLEIMYLEAYSDQTKQHLAAGNYEEEFKRGQAWTELDAQNALQQAANEQPSTSAAAQQY</sequence>
<dbReference type="SMART" id="SM00044">
    <property type="entry name" value="CYCc"/>
    <property type="match status" value="1"/>
</dbReference>
<dbReference type="PROSITE" id="PS50104">
    <property type="entry name" value="TIR"/>
    <property type="match status" value="1"/>
</dbReference>
<dbReference type="InterPro" id="IPR001054">
    <property type="entry name" value="A/G_cyclase"/>
</dbReference>
<dbReference type="Gene3D" id="3.40.50.300">
    <property type="entry name" value="P-loop containing nucleotide triphosphate hydrolases"/>
    <property type="match status" value="1"/>
</dbReference>
<dbReference type="CDD" id="cd07302">
    <property type="entry name" value="CHD"/>
    <property type="match status" value="1"/>
</dbReference>
<dbReference type="PROSITE" id="PS50125">
    <property type="entry name" value="GUANYLATE_CYCLASE_2"/>
    <property type="match status" value="1"/>
</dbReference>
<dbReference type="InterPro" id="IPR035897">
    <property type="entry name" value="Toll_tir_struct_dom_sf"/>
</dbReference>
<dbReference type="GO" id="GO:0009190">
    <property type="term" value="P:cyclic nucleotide biosynthetic process"/>
    <property type="evidence" value="ECO:0007669"/>
    <property type="project" value="InterPro"/>
</dbReference>
<dbReference type="PANTHER" id="PTHR47691">
    <property type="entry name" value="REGULATOR-RELATED"/>
    <property type="match status" value="1"/>
</dbReference>
<gene>
    <name evidence="3" type="ORF">E2F43_06975</name>
</gene>
<comment type="caution">
    <text evidence="3">The sequence shown here is derived from an EMBL/GenBank/DDBJ whole genome shotgun (WGS) entry which is preliminary data.</text>
</comment>
<accession>A0A4R5LWX9</accession>
<dbReference type="Gene3D" id="3.40.50.10140">
    <property type="entry name" value="Toll/interleukin-1 receptor homology (TIR) domain"/>
    <property type="match status" value="1"/>
</dbReference>
<dbReference type="Proteomes" id="UP000295554">
    <property type="component" value="Unassembled WGS sequence"/>
</dbReference>
<proteinExistence type="predicted"/>
<dbReference type="Pfam" id="PF13676">
    <property type="entry name" value="TIR_2"/>
    <property type="match status" value="1"/>
</dbReference>
<name>A0A4R5LWX9_9GAMM</name>
<dbReference type="InterPro" id="IPR027417">
    <property type="entry name" value="P-loop_NTPase"/>
</dbReference>
<dbReference type="RefSeq" id="WP_133210930.1">
    <property type="nucleotide sequence ID" value="NZ_SMSE01000001.1"/>
</dbReference>
<evidence type="ECO:0000259" key="2">
    <source>
        <dbReference type="PROSITE" id="PS50125"/>
    </source>
</evidence>
<dbReference type="Pfam" id="PF00211">
    <property type="entry name" value="Guanylate_cyc"/>
    <property type="match status" value="1"/>
</dbReference>
<dbReference type="InterPro" id="IPR000157">
    <property type="entry name" value="TIR_dom"/>
</dbReference>
<dbReference type="SMART" id="SM00028">
    <property type="entry name" value="TPR"/>
    <property type="match status" value="3"/>
</dbReference>
<dbReference type="InterPro" id="IPR049945">
    <property type="entry name" value="AAA_22"/>
</dbReference>
<evidence type="ECO:0000259" key="1">
    <source>
        <dbReference type="PROSITE" id="PS50104"/>
    </source>
</evidence>
<dbReference type="GO" id="GO:0035556">
    <property type="term" value="P:intracellular signal transduction"/>
    <property type="evidence" value="ECO:0007669"/>
    <property type="project" value="InterPro"/>
</dbReference>
<keyword evidence="4" id="KW-1185">Reference proteome</keyword>
<dbReference type="AlphaFoldDB" id="A0A4R5LWX9"/>
<reference evidence="3 4" key="1">
    <citation type="submission" date="2019-03" db="EMBL/GenBank/DDBJ databases">
        <title>Seongchinamella monodicae gen. nov., sp. nov., a novel member of the Gammaproteobacteria isolated from a tidal mudflat of beach.</title>
        <authorList>
            <person name="Yang H.G."/>
            <person name="Kang J.W."/>
            <person name="Lee S.D."/>
        </authorList>
    </citation>
    <scope>NUCLEOTIDE SEQUENCE [LARGE SCALE GENOMIC DNA]</scope>
    <source>
        <strain evidence="3 4">GH4-78</strain>
    </source>
</reference>
<dbReference type="InterPro" id="IPR011990">
    <property type="entry name" value="TPR-like_helical_dom_sf"/>
</dbReference>
<dbReference type="InterPro" id="IPR029787">
    <property type="entry name" value="Nucleotide_cyclase"/>
</dbReference>
<dbReference type="EMBL" id="SMSE01000001">
    <property type="protein sequence ID" value="TDG15962.1"/>
    <property type="molecule type" value="Genomic_DNA"/>
</dbReference>
<feature type="domain" description="TIR" evidence="1">
    <location>
        <begin position="12"/>
        <end position="142"/>
    </location>
</feature>
<evidence type="ECO:0000313" key="4">
    <source>
        <dbReference type="Proteomes" id="UP000295554"/>
    </source>
</evidence>
<dbReference type="SUPFAM" id="SSF55073">
    <property type="entry name" value="Nucleotide cyclase"/>
    <property type="match status" value="1"/>
</dbReference>
<organism evidence="3 4">
    <name type="scientific">Seongchinamella unica</name>
    <dbReference type="NCBI Taxonomy" id="2547392"/>
    <lineage>
        <taxon>Bacteria</taxon>
        <taxon>Pseudomonadati</taxon>
        <taxon>Pseudomonadota</taxon>
        <taxon>Gammaproteobacteria</taxon>
        <taxon>Cellvibrionales</taxon>
        <taxon>Halieaceae</taxon>
        <taxon>Seongchinamella</taxon>
    </lineage>
</organism>
<dbReference type="InterPro" id="IPR019734">
    <property type="entry name" value="TPR_rpt"/>
</dbReference>
<protein>
    <submittedName>
        <fullName evidence="3">TIR domain-containing protein</fullName>
    </submittedName>
</protein>
<dbReference type="PRINTS" id="PR00364">
    <property type="entry name" value="DISEASERSIST"/>
</dbReference>
<dbReference type="Gene3D" id="1.25.40.10">
    <property type="entry name" value="Tetratricopeptide repeat domain"/>
    <property type="match status" value="1"/>
</dbReference>
<dbReference type="OrthoDB" id="1971692at2"/>
<feature type="domain" description="Guanylate cyclase" evidence="2">
    <location>
        <begin position="161"/>
        <end position="273"/>
    </location>
</feature>
<evidence type="ECO:0000313" key="3">
    <source>
        <dbReference type="EMBL" id="TDG15962.1"/>
    </source>
</evidence>
<dbReference type="GO" id="GO:0004016">
    <property type="term" value="F:adenylate cyclase activity"/>
    <property type="evidence" value="ECO:0007669"/>
    <property type="project" value="UniProtKB-ARBA"/>
</dbReference>
<dbReference type="SUPFAM" id="SSF48452">
    <property type="entry name" value="TPR-like"/>
    <property type="match status" value="1"/>
</dbReference>
<dbReference type="SUPFAM" id="SSF52200">
    <property type="entry name" value="Toll/Interleukin receptor TIR domain"/>
    <property type="match status" value="1"/>
</dbReference>
<dbReference type="GO" id="GO:0043531">
    <property type="term" value="F:ADP binding"/>
    <property type="evidence" value="ECO:0007669"/>
    <property type="project" value="InterPro"/>
</dbReference>
<dbReference type="SUPFAM" id="SSF52540">
    <property type="entry name" value="P-loop containing nucleoside triphosphate hydrolases"/>
    <property type="match status" value="1"/>
</dbReference>